<gene>
    <name evidence="3" type="ORF">GTPT_1349</name>
</gene>
<evidence type="ECO:0008006" key="5">
    <source>
        <dbReference type="Google" id="ProtNLM"/>
    </source>
</evidence>
<protein>
    <recommendedName>
        <fullName evidence="5">Lipoprotein</fullName>
    </recommendedName>
</protein>
<evidence type="ECO:0000256" key="1">
    <source>
        <dbReference type="SAM" id="MobiDB-lite"/>
    </source>
</evidence>
<feature type="signal peptide" evidence="2">
    <location>
        <begin position="1"/>
        <end position="19"/>
    </location>
</feature>
<sequence length="56" mass="5383">MINNATKGLLVLVALAALAGCQYHSDAVDHGRPVAPSGQSVPGGPLGHGPAGGPQG</sequence>
<name>A0A085JIP7_9GAMM</name>
<evidence type="ECO:0000313" key="3">
    <source>
        <dbReference type="EMBL" id="KFD20343.1"/>
    </source>
</evidence>
<feature type="chain" id="PRO_5001793490" description="Lipoprotein" evidence="2">
    <location>
        <begin position="20"/>
        <end position="56"/>
    </location>
</feature>
<organism evidence="3 4">
    <name type="scientific">Tatumella ptyseos ATCC 33301</name>
    <dbReference type="NCBI Taxonomy" id="1005995"/>
    <lineage>
        <taxon>Bacteria</taxon>
        <taxon>Pseudomonadati</taxon>
        <taxon>Pseudomonadota</taxon>
        <taxon>Gammaproteobacteria</taxon>
        <taxon>Enterobacterales</taxon>
        <taxon>Erwiniaceae</taxon>
        <taxon>Tatumella</taxon>
    </lineage>
</organism>
<feature type="compositionally biased region" description="Gly residues" evidence="1">
    <location>
        <begin position="44"/>
        <end position="56"/>
    </location>
</feature>
<proteinExistence type="predicted"/>
<keyword evidence="4" id="KW-1185">Reference proteome</keyword>
<evidence type="ECO:0000256" key="2">
    <source>
        <dbReference type="SAM" id="SignalP"/>
    </source>
</evidence>
<reference evidence="3 4" key="1">
    <citation type="submission" date="2014-05" db="EMBL/GenBank/DDBJ databases">
        <title>ATOL: Assembling a taxonomically balanced genome-scale reconstruction of the evolutionary history of the Enterobacteriaceae.</title>
        <authorList>
            <person name="Plunkett G.III."/>
            <person name="Neeno-Eckwall E.C."/>
            <person name="Glasner J.D."/>
            <person name="Perna N.T."/>
        </authorList>
    </citation>
    <scope>NUCLEOTIDE SEQUENCE [LARGE SCALE GENOMIC DNA]</scope>
    <source>
        <strain evidence="3 4">ATCC 33301</strain>
    </source>
</reference>
<comment type="caution">
    <text evidence="3">The sequence shown here is derived from an EMBL/GenBank/DDBJ whole genome shotgun (WGS) entry which is preliminary data.</text>
</comment>
<keyword evidence="2" id="KW-0732">Signal</keyword>
<dbReference type="EMBL" id="JMPR01000023">
    <property type="protein sequence ID" value="KFD20343.1"/>
    <property type="molecule type" value="Genomic_DNA"/>
</dbReference>
<feature type="region of interest" description="Disordered" evidence="1">
    <location>
        <begin position="27"/>
        <end position="56"/>
    </location>
</feature>
<dbReference type="RefSeq" id="WP_025903755.1">
    <property type="nucleotide sequence ID" value="NZ_ATMJ01000069.1"/>
</dbReference>
<accession>A0A085JIP7</accession>
<dbReference type="Proteomes" id="UP000028602">
    <property type="component" value="Unassembled WGS sequence"/>
</dbReference>
<dbReference type="eggNOG" id="ENOG502ZT25">
    <property type="taxonomic scope" value="Bacteria"/>
</dbReference>
<dbReference type="AlphaFoldDB" id="A0A085JIP7"/>
<evidence type="ECO:0000313" key="4">
    <source>
        <dbReference type="Proteomes" id="UP000028602"/>
    </source>
</evidence>
<dbReference type="PROSITE" id="PS51257">
    <property type="entry name" value="PROKAR_LIPOPROTEIN"/>
    <property type="match status" value="1"/>
</dbReference>